<dbReference type="AlphaFoldDB" id="A0A7L4ZJP4"/>
<accession>A0A7L4ZJP4</accession>
<evidence type="ECO:0000256" key="1">
    <source>
        <dbReference type="SAM" id="SignalP"/>
    </source>
</evidence>
<feature type="signal peptide" evidence="1">
    <location>
        <begin position="1"/>
        <end position="22"/>
    </location>
</feature>
<evidence type="ECO:0000313" key="2">
    <source>
        <dbReference type="EMBL" id="QHI36134.1"/>
    </source>
</evidence>
<dbReference type="PROSITE" id="PS51257">
    <property type="entry name" value="PROKAR_LIPOPROTEIN"/>
    <property type="match status" value="1"/>
</dbReference>
<feature type="chain" id="PRO_5029756806" description="Lipoprotein" evidence="1">
    <location>
        <begin position="23"/>
        <end position="181"/>
    </location>
</feature>
<evidence type="ECO:0000313" key="3">
    <source>
        <dbReference type="Proteomes" id="UP000464657"/>
    </source>
</evidence>
<keyword evidence="1" id="KW-0732">Signal</keyword>
<dbReference type="RefSeq" id="WP_160128861.1">
    <property type="nucleotide sequence ID" value="NZ_CP019288.1"/>
</dbReference>
<evidence type="ECO:0008006" key="4">
    <source>
        <dbReference type="Google" id="ProtNLM"/>
    </source>
</evidence>
<name>A0A7L4ZJP4_9FLAO</name>
<organism evidence="2 3">
    <name type="scientific">Kordia antarctica</name>
    <dbReference type="NCBI Taxonomy" id="1218801"/>
    <lineage>
        <taxon>Bacteria</taxon>
        <taxon>Pseudomonadati</taxon>
        <taxon>Bacteroidota</taxon>
        <taxon>Flavobacteriia</taxon>
        <taxon>Flavobacteriales</taxon>
        <taxon>Flavobacteriaceae</taxon>
        <taxon>Kordia</taxon>
    </lineage>
</organism>
<protein>
    <recommendedName>
        <fullName evidence="4">Lipoprotein</fullName>
    </recommendedName>
</protein>
<reference evidence="2 3" key="1">
    <citation type="journal article" date="2013" name="Int. J. Syst. Evol. Microbiol.">
        <title>Kordia antarctica sp. nov., isolated from Antarctic seawater.</title>
        <authorList>
            <person name="Baek K."/>
            <person name="Choi A."/>
            <person name="Kang I."/>
            <person name="Lee K."/>
            <person name="Cho J.C."/>
        </authorList>
    </citation>
    <scope>NUCLEOTIDE SEQUENCE [LARGE SCALE GENOMIC DNA]</scope>
    <source>
        <strain evidence="2 3">IMCC3317</strain>
    </source>
</reference>
<dbReference type="EMBL" id="CP019288">
    <property type="protein sequence ID" value="QHI36134.1"/>
    <property type="molecule type" value="Genomic_DNA"/>
</dbReference>
<keyword evidence="3" id="KW-1185">Reference proteome</keyword>
<dbReference type="Proteomes" id="UP000464657">
    <property type="component" value="Chromosome"/>
</dbReference>
<gene>
    <name evidence="2" type="ORF">IMCC3317_14880</name>
</gene>
<proteinExistence type="predicted"/>
<dbReference type="OrthoDB" id="9851497at2"/>
<dbReference type="KEGG" id="kan:IMCC3317_14880"/>
<sequence length="181" mass="21218">MKYTLLLILTLLLISCSKNEKAENIRHTVELAIKNDAKMMNEIIREFNNNKVNGIDNSKKLLKMYHEATKTHLVCKDLIIKLDDIDSCINLKKEALDYFNFTEFFLIDFIKPMATLSFKELQGNEELQKKMTERLAESIEVSKKMSDKILEFCKEHNLEMEISVYEGEKFSKQVEELKNNL</sequence>